<dbReference type="SUPFAM" id="SSF52200">
    <property type="entry name" value="Toll/Interleukin receptor TIR domain"/>
    <property type="match status" value="1"/>
</dbReference>
<evidence type="ECO:0000259" key="4">
    <source>
        <dbReference type="PROSITE" id="PS50104"/>
    </source>
</evidence>
<dbReference type="Pfam" id="PF00931">
    <property type="entry name" value="NB-ARC"/>
    <property type="match status" value="1"/>
</dbReference>
<dbReference type="InterPro" id="IPR042197">
    <property type="entry name" value="Apaf_helical"/>
</dbReference>
<dbReference type="Proteomes" id="UP001408789">
    <property type="component" value="Unassembled WGS sequence"/>
</dbReference>
<reference evidence="5 6" key="1">
    <citation type="submission" date="2024-04" db="EMBL/GenBank/DDBJ databases">
        <title>The reference genome of an endangered Asteraceae, Deinandra increscens subsp. villosa, native to the Central Coast of California.</title>
        <authorList>
            <person name="Guilliams M."/>
            <person name="Hasenstab-Lehman K."/>
            <person name="Meyer R."/>
            <person name="Mcevoy S."/>
        </authorList>
    </citation>
    <scope>NUCLEOTIDE SEQUENCE [LARGE SCALE GENOMIC DNA]</scope>
    <source>
        <tissue evidence="5">Leaf</tissue>
    </source>
</reference>
<keyword evidence="3" id="KW-0520">NAD</keyword>
<dbReference type="InterPro" id="IPR000157">
    <property type="entry name" value="TIR_dom"/>
</dbReference>
<evidence type="ECO:0000256" key="2">
    <source>
        <dbReference type="ARBA" id="ARBA00022737"/>
    </source>
</evidence>
<dbReference type="GO" id="GO:0007165">
    <property type="term" value="P:signal transduction"/>
    <property type="evidence" value="ECO:0007669"/>
    <property type="project" value="InterPro"/>
</dbReference>
<dbReference type="GO" id="GO:0006952">
    <property type="term" value="P:defense response"/>
    <property type="evidence" value="ECO:0007669"/>
    <property type="project" value="InterPro"/>
</dbReference>
<dbReference type="EMBL" id="JBCNJP010000019">
    <property type="protein sequence ID" value="KAK9062832.1"/>
    <property type="molecule type" value="Genomic_DNA"/>
</dbReference>
<comment type="caution">
    <text evidence="5">The sequence shown here is derived from an EMBL/GenBank/DDBJ whole genome shotgun (WGS) entry which is preliminary data.</text>
</comment>
<gene>
    <name evidence="5" type="ORF">SSX86_020022</name>
</gene>
<dbReference type="SUPFAM" id="SSF52540">
    <property type="entry name" value="P-loop containing nucleoside triphosphate hydrolases"/>
    <property type="match status" value="1"/>
</dbReference>
<protein>
    <recommendedName>
        <fullName evidence="4">TIR domain-containing protein</fullName>
    </recommendedName>
</protein>
<evidence type="ECO:0000256" key="3">
    <source>
        <dbReference type="ARBA" id="ARBA00023027"/>
    </source>
</evidence>
<dbReference type="SUPFAM" id="SSF52058">
    <property type="entry name" value="L domain-like"/>
    <property type="match status" value="1"/>
</dbReference>
<name>A0AAP0GWA3_9ASTR</name>
<sequence length="1132" mass="129466">MASSSRSWKYDVFISFRGEDTRKTFVDHLFNALKQQGISAYKDDTDLQRGESIGQSLLKAIEESHIALIIFSKNYANSSWCLDELAYIMKCRDDRSQIVIPIFYNIDPSDVRKQKGEFGQGFSIHKQENIGKVEPWRKALVDASNIAGWELNNIANWHESEGIGKIVDVISKQLYSSKSYVDKSLIGMGARLENMESRLKVGTGGVLMVGIWGIGGSGKTTLATYVYMSIHQHFDCHCIIENIREESSNITGLKALQEKMLSSVLRTNMGVQSVMHGKHEIKNRLSGRKVLIVLDDVDDHEQLKALAGSHDWFGDGSRIIITTRDEHLLNKHKVDDVSRVLLLSNDEAFHLFYKHAYNENEPVENYSMLSSCVVSYAGGLPLALIILGSFLYDKNKSEWMSTLARLKEIPESGIMEKLKISYDGLKLVEKELFLDIACFYTRNMHIEMAMEILDACGFYPSIGIKVLRQKGLITTLDGKFDMHDLIREMAFYIVRGDHPNNLEEHSRIWQSKKIEEMCSGNAEMKAKENYKTEAILFHSWELSLNVSNFCKHLSNMKKLRFISVHGDGDGCSEGPTFLSDELRFIQMSCNLERSLPSNFQGKKLVVLKLDHSLQEELWKGKQDLPNLRTIELFRLYNLMETPDFDGLPNLERFMLSGSPHLKEIHPSIGRLERLVCLIIQGCSRLRRCPPVTRSKKLETLVLSGCSQLFNVLEIQQNMGKFRYIDLEKSGNEFVPGLSPIGPRSVLKVAHRPSGHGFKFQIGQGDVTRMSRFSVHKRNQHNQHQTNFFVTFLRCCSNLDRNTEDLTNVEEPSLLQNNIINHIGFQSFHRGLVKLDLRWCNLVDENLCSDVLELSCLQELDLRGNEFSQINFALLQLPRLKWLDVSSCKKLIKLSELPSSIAVLIAENCCSLESLGDVSHCKWLWKVSLMGENKLGLLSGDILLDSMFQGNGVEEHFISFALTDLELWKGFVRRGDWKKRFILRLPSNWHNEYCGFIITTVSRAFTTRITMNINQELDEDCHSELLQESNEIQEPDHHSTIYVGYVSFTSLRHTAWLKPENKMISFSLSSENECSIVVELVPRKSRSDPMQRTYVGTDGSDFWNESEDCKTFTIQLLNTKSSIDILWRPCYWH</sequence>
<dbReference type="InterPro" id="IPR044974">
    <property type="entry name" value="Disease_R_plants"/>
</dbReference>
<keyword evidence="1" id="KW-0433">Leucine-rich repeat</keyword>
<dbReference type="FunFam" id="3.40.50.10140:FF:000007">
    <property type="entry name" value="Disease resistance protein (TIR-NBS-LRR class)"/>
    <property type="match status" value="1"/>
</dbReference>
<dbReference type="SMART" id="SM00255">
    <property type="entry name" value="TIR"/>
    <property type="match status" value="1"/>
</dbReference>
<dbReference type="Gene3D" id="1.10.8.430">
    <property type="entry name" value="Helical domain of apoptotic protease-activating factors"/>
    <property type="match status" value="1"/>
</dbReference>
<evidence type="ECO:0000256" key="1">
    <source>
        <dbReference type="ARBA" id="ARBA00022614"/>
    </source>
</evidence>
<dbReference type="InterPro" id="IPR027417">
    <property type="entry name" value="P-loop_NTPase"/>
</dbReference>
<dbReference type="Gene3D" id="3.40.50.300">
    <property type="entry name" value="P-loop containing nucleotide triphosphate hydrolases"/>
    <property type="match status" value="1"/>
</dbReference>
<evidence type="ECO:0000313" key="5">
    <source>
        <dbReference type="EMBL" id="KAK9062832.1"/>
    </source>
</evidence>
<accession>A0AAP0GWA3</accession>
<evidence type="ECO:0000313" key="6">
    <source>
        <dbReference type="Proteomes" id="UP001408789"/>
    </source>
</evidence>
<keyword evidence="2" id="KW-0677">Repeat</keyword>
<dbReference type="PRINTS" id="PR00364">
    <property type="entry name" value="DISEASERSIST"/>
</dbReference>
<dbReference type="InterPro" id="IPR058192">
    <property type="entry name" value="WHD_ROQ1-like"/>
</dbReference>
<dbReference type="PANTHER" id="PTHR11017:SF340">
    <property type="entry name" value="NB-ARC-RELATED"/>
    <property type="match status" value="1"/>
</dbReference>
<dbReference type="GO" id="GO:0043531">
    <property type="term" value="F:ADP binding"/>
    <property type="evidence" value="ECO:0007669"/>
    <property type="project" value="InterPro"/>
</dbReference>
<dbReference type="PROSITE" id="PS50104">
    <property type="entry name" value="TIR"/>
    <property type="match status" value="1"/>
</dbReference>
<dbReference type="Pfam" id="PF01582">
    <property type="entry name" value="TIR"/>
    <property type="match status" value="1"/>
</dbReference>
<organism evidence="5 6">
    <name type="scientific">Deinandra increscens subsp. villosa</name>
    <dbReference type="NCBI Taxonomy" id="3103831"/>
    <lineage>
        <taxon>Eukaryota</taxon>
        <taxon>Viridiplantae</taxon>
        <taxon>Streptophyta</taxon>
        <taxon>Embryophyta</taxon>
        <taxon>Tracheophyta</taxon>
        <taxon>Spermatophyta</taxon>
        <taxon>Magnoliopsida</taxon>
        <taxon>eudicotyledons</taxon>
        <taxon>Gunneridae</taxon>
        <taxon>Pentapetalae</taxon>
        <taxon>asterids</taxon>
        <taxon>campanulids</taxon>
        <taxon>Asterales</taxon>
        <taxon>Asteraceae</taxon>
        <taxon>Asteroideae</taxon>
        <taxon>Heliantheae alliance</taxon>
        <taxon>Madieae</taxon>
        <taxon>Madiinae</taxon>
        <taxon>Deinandra</taxon>
    </lineage>
</organism>
<keyword evidence="6" id="KW-1185">Reference proteome</keyword>
<dbReference type="Gene3D" id="3.40.50.10140">
    <property type="entry name" value="Toll/interleukin-1 receptor homology (TIR) domain"/>
    <property type="match status" value="1"/>
</dbReference>
<dbReference type="InterPro" id="IPR035897">
    <property type="entry name" value="Toll_tir_struct_dom_sf"/>
</dbReference>
<dbReference type="Gene3D" id="3.80.10.10">
    <property type="entry name" value="Ribonuclease Inhibitor"/>
    <property type="match status" value="2"/>
</dbReference>
<dbReference type="PANTHER" id="PTHR11017">
    <property type="entry name" value="LEUCINE-RICH REPEAT-CONTAINING PROTEIN"/>
    <property type="match status" value="1"/>
</dbReference>
<feature type="domain" description="TIR" evidence="4">
    <location>
        <begin position="8"/>
        <end position="174"/>
    </location>
</feature>
<proteinExistence type="predicted"/>
<dbReference type="InterPro" id="IPR002182">
    <property type="entry name" value="NB-ARC"/>
</dbReference>
<dbReference type="Pfam" id="PF23282">
    <property type="entry name" value="WHD_ROQ1"/>
    <property type="match status" value="1"/>
</dbReference>
<dbReference type="InterPro" id="IPR032675">
    <property type="entry name" value="LRR_dom_sf"/>
</dbReference>
<dbReference type="AlphaFoldDB" id="A0AAP0GWA3"/>